<evidence type="ECO:0000313" key="4">
    <source>
        <dbReference type="EMBL" id="CAF3763880.1"/>
    </source>
</evidence>
<dbReference type="AlphaFoldDB" id="A0A814QPK3"/>
<proteinExistence type="predicted"/>
<evidence type="ECO:0000256" key="1">
    <source>
        <dbReference type="SAM" id="Phobius"/>
    </source>
</evidence>
<keyword evidence="1" id="KW-0472">Membrane</keyword>
<sequence length="147" mass="16561">MNSALMMYLVCYLVVALTLIVVGSISYNGVKTNISTKDDSFLVKWSVAVVIFLGCASILVYCFGISQKWMRFNDFIIKFLMLLISHIILDISAMIIIVKLNRHVNDVTAFGSYLSGLYLIVSLSIIFQLVGIVYFSIANWYGDYIDD</sequence>
<dbReference type="EMBL" id="CAJNOQ010006040">
    <property type="protein sequence ID" value="CAF1121187.1"/>
    <property type="molecule type" value="Genomic_DNA"/>
</dbReference>
<keyword evidence="1" id="KW-0812">Transmembrane</keyword>
<dbReference type="EMBL" id="CAJOBC010006041">
    <property type="protein sequence ID" value="CAF3884764.1"/>
    <property type="molecule type" value="Genomic_DNA"/>
</dbReference>
<feature type="transmembrane region" description="Helical" evidence="1">
    <location>
        <begin position="42"/>
        <end position="63"/>
    </location>
</feature>
<evidence type="ECO:0000313" key="5">
    <source>
        <dbReference type="EMBL" id="CAF3884764.1"/>
    </source>
</evidence>
<dbReference type="Proteomes" id="UP000681722">
    <property type="component" value="Unassembled WGS sequence"/>
</dbReference>
<feature type="transmembrane region" description="Helical" evidence="1">
    <location>
        <begin position="75"/>
        <end position="97"/>
    </location>
</feature>
<feature type="transmembrane region" description="Helical" evidence="1">
    <location>
        <begin position="7"/>
        <end position="30"/>
    </location>
</feature>
<dbReference type="Proteomes" id="UP000663829">
    <property type="component" value="Unassembled WGS sequence"/>
</dbReference>
<keyword evidence="1" id="KW-1133">Transmembrane helix</keyword>
<name>A0A814QPK3_9BILA</name>
<protein>
    <submittedName>
        <fullName evidence="3">Uncharacterized protein</fullName>
    </submittedName>
</protein>
<reference evidence="3" key="1">
    <citation type="submission" date="2021-02" db="EMBL/GenBank/DDBJ databases">
        <authorList>
            <person name="Nowell W R."/>
        </authorList>
    </citation>
    <scope>NUCLEOTIDE SEQUENCE</scope>
</reference>
<keyword evidence="6" id="KW-1185">Reference proteome</keyword>
<organism evidence="3 6">
    <name type="scientific">Didymodactylos carnosus</name>
    <dbReference type="NCBI Taxonomy" id="1234261"/>
    <lineage>
        <taxon>Eukaryota</taxon>
        <taxon>Metazoa</taxon>
        <taxon>Spiralia</taxon>
        <taxon>Gnathifera</taxon>
        <taxon>Rotifera</taxon>
        <taxon>Eurotatoria</taxon>
        <taxon>Bdelloidea</taxon>
        <taxon>Philodinida</taxon>
        <taxon>Philodinidae</taxon>
        <taxon>Didymodactylos</taxon>
    </lineage>
</organism>
<gene>
    <name evidence="3" type="ORF">GPM918_LOCUS19698</name>
    <name evidence="2" type="ORF">OVA965_LOCUS14220</name>
    <name evidence="5" type="ORF">SRO942_LOCUS19697</name>
    <name evidence="4" type="ORF">TMI583_LOCUS14223</name>
</gene>
<evidence type="ECO:0000313" key="2">
    <source>
        <dbReference type="EMBL" id="CAF0994061.1"/>
    </source>
</evidence>
<dbReference type="EMBL" id="CAJNOK010006116">
    <property type="protein sequence ID" value="CAF0994061.1"/>
    <property type="molecule type" value="Genomic_DNA"/>
</dbReference>
<dbReference type="Proteomes" id="UP000682733">
    <property type="component" value="Unassembled WGS sequence"/>
</dbReference>
<dbReference type="Proteomes" id="UP000677228">
    <property type="component" value="Unassembled WGS sequence"/>
</dbReference>
<evidence type="ECO:0000313" key="6">
    <source>
        <dbReference type="Proteomes" id="UP000663829"/>
    </source>
</evidence>
<comment type="caution">
    <text evidence="3">The sequence shown here is derived from an EMBL/GenBank/DDBJ whole genome shotgun (WGS) entry which is preliminary data.</text>
</comment>
<accession>A0A814QPK3</accession>
<dbReference type="EMBL" id="CAJOBA010006123">
    <property type="protein sequence ID" value="CAF3763880.1"/>
    <property type="molecule type" value="Genomic_DNA"/>
</dbReference>
<feature type="transmembrane region" description="Helical" evidence="1">
    <location>
        <begin position="117"/>
        <end position="141"/>
    </location>
</feature>
<evidence type="ECO:0000313" key="3">
    <source>
        <dbReference type="EMBL" id="CAF1121187.1"/>
    </source>
</evidence>